<dbReference type="SUPFAM" id="SSF69593">
    <property type="entry name" value="Glycerol-3-phosphate (1)-acyltransferase"/>
    <property type="match status" value="1"/>
</dbReference>
<dbReference type="Proteomes" id="UP000290407">
    <property type="component" value="Unassembled WGS sequence"/>
</dbReference>
<protein>
    <submittedName>
        <fullName evidence="6">1-acyl-sn-glycerol-3-phosphate acyltransferase</fullName>
    </submittedName>
</protein>
<dbReference type="PANTHER" id="PTHR10434">
    <property type="entry name" value="1-ACYL-SN-GLYCEROL-3-PHOSPHATE ACYLTRANSFERASE"/>
    <property type="match status" value="1"/>
</dbReference>
<evidence type="ECO:0000256" key="2">
    <source>
        <dbReference type="ARBA" id="ARBA00022679"/>
    </source>
</evidence>
<evidence type="ECO:0000259" key="5">
    <source>
        <dbReference type="SMART" id="SM00563"/>
    </source>
</evidence>
<dbReference type="CDD" id="cd07989">
    <property type="entry name" value="LPLAT_AGPAT-like"/>
    <property type="match status" value="1"/>
</dbReference>
<reference evidence="6 7" key="1">
    <citation type="submission" date="2019-01" db="EMBL/GenBank/DDBJ databases">
        <title>Spirosoma flava sp. nov., a propanil-degrading bacterium isolated from herbicide-contaminated soil.</title>
        <authorList>
            <person name="Zhang L."/>
            <person name="Jiang J.-D."/>
        </authorList>
    </citation>
    <scope>NUCLEOTIDE SEQUENCE [LARGE SCALE GENOMIC DNA]</scope>
    <source>
        <strain evidence="6 7">TY50</strain>
    </source>
</reference>
<accession>A0A4Q2UJF2</accession>
<keyword evidence="2 6" id="KW-0808">Transferase</keyword>
<feature type="transmembrane region" description="Helical" evidence="4">
    <location>
        <begin position="6"/>
        <end position="28"/>
    </location>
</feature>
<evidence type="ECO:0000256" key="1">
    <source>
        <dbReference type="ARBA" id="ARBA00005189"/>
    </source>
</evidence>
<evidence type="ECO:0000256" key="4">
    <source>
        <dbReference type="SAM" id="Phobius"/>
    </source>
</evidence>
<evidence type="ECO:0000313" key="7">
    <source>
        <dbReference type="Proteomes" id="UP000290407"/>
    </source>
</evidence>
<dbReference type="PANTHER" id="PTHR10434:SF11">
    <property type="entry name" value="1-ACYL-SN-GLYCEROL-3-PHOSPHATE ACYLTRANSFERASE"/>
    <property type="match status" value="1"/>
</dbReference>
<feature type="domain" description="Phospholipid/glycerol acyltransferase" evidence="5">
    <location>
        <begin position="70"/>
        <end position="185"/>
    </location>
</feature>
<dbReference type="RefSeq" id="WP_077922249.1">
    <property type="nucleotide sequence ID" value="NZ_SBLB01000007.1"/>
</dbReference>
<comment type="caution">
    <text evidence="6">The sequence shown here is derived from an EMBL/GenBank/DDBJ whole genome shotgun (WGS) entry which is preliminary data.</text>
</comment>
<dbReference type="GO" id="GO:0003841">
    <property type="term" value="F:1-acylglycerol-3-phosphate O-acyltransferase activity"/>
    <property type="evidence" value="ECO:0007669"/>
    <property type="project" value="TreeGrafter"/>
</dbReference>
<keyword evidence="4" id="KW-0472">Membrane</keyword>
<keyword evidence="7" id="KW-1185">Reference proteome</keyword>
<dbReference type="SMART" id="SM00563">
    <property type="entry name" value="PlsC"/>
    <property type="match status" value="1"/>
</dbReference>
<name>A0A4Q2UJF2_9BACT</name>
<evidence type="ECO:0000256" key="3">
    <source>
        <dbReference type="ARBA" id="ARBA00023315"/>
    </source>
</evidence>
<dbReference type="GO" id="GO:0006654">
    <property type="term" value="P:phosphatidic acid biosynthetic process"/>
    <property type="evidence" value="ECO:0007669"/>
    <property type="project" value="TreeGrafter"/>
</dbReference>
<gene>
    <name evidence="6" type="ORF">EQG79_23190</name>
</gene>
<sequence>MQLLYTAYCAVYLVLLYLLLFPLQFLFLQREAWKPLAHRVNRIWGRLFFFGAGIPVRIEHRFRPDPRGTYVFCANHFSYIDIAAMGVVVDNFFAFVGKSEVKHIPLLGYMFAKLHVQVDRSQPNSRAYSLAKSIRTLAGGRSIMIFPEGGIRAAHPPTMESFKDGAFIMAIQQQVPIVPISLLNNHQILPDTPKVRLYRHPLRAVIHPPIDTKGMTQTDVERLKQETYRIINAELTKEKQIPA</sequence>
<dbReference type="AlphaFoldDB" id="A0A4Q2UJF2"/>
<comment type="pathway">
    <text evidence="1">Lipid metabolism.</text>
</comment>
<dbReference type="InterPro" id="IPR002123">
    <property type="entry name" value="Plipid/glycerol_acylTrfase"/>
</dbReference>
<dbReference type="Pfam" id="PF01553">
    <property type="entry name" value="Acyltransferase"/>
    <property type="match status" value="1"/>
</dbReference>
<keyword evidence="4" id="KW-1133">Transmembrane helix</keyword>
<keyword evidence="3 6" id="KW-0012">Acyltransferase</keyword>
<organism evidence="6 7">
    <name type="scientific">Spirosoma sordidisoli</name>
    <dbReference type="NCBI Taxonomy" id="2502893"/>
    <lineage>
        <taxon>Bacteria</taxon>
        <taxon>Pseudomonadati</taxon>
        <taxon>Bacteroidota</taxon>
        <taxon>Cytophagia</taxon>
        <taxon>Cytophagales</taxon>
        <taxon>Cytophagaceae</taxon>
        <taxon>Spirosoma</taxon>
    </lineage>
</organism>
<keyword evidence="4" id="KW-0812">Transmembrane</keyword>
<evidence type="ECO:0000313" key="6">
    <source>
        <dbReference type="EMBL" id="RYC67615.1"/>
    </source>
</evidence>
<dbReference type="EMBL" id="SBLB01000007">
    <property type="protein sequence ID" value="RYC67615.1"/>
    <property type="molecule type" value="Genomic_DNA"/>
</dbReference>
<proteinExistence type="predicted"/>